<dbReference type="RefSeq" id="WP_250931788.1">
    <property type="nucleotide sequence ID" value="NZ_JAMQBK010000073.1"/>
</dbReference>
<evidence type="ECO:0000313" key="1">
    <source>
        <dbReference type="EMBL" id="MCM2373910.1"/>
    </source>
</evidence>
<name>A0ABT0UAR9_9BACT</name>
<organism evidence="1 2">
    <name type="scientific">Aporhodopirellula aestuarii</name>
    <dbReference type="NCBI Taxonomy" id="2950107"/>
    <lineage>
        <taxon>Bacteria</taxon>
        <taxon>Pseudomonadati</taxon>
        <taxon>Planctomycetota</taxon>
        <taxon>Planctomycetia</taxon>
        <taxon>Pirellulales</taxon>
        <taxon>Pirellulaceae</taxon>
        <taxon>Aporhodopirellula</taxon>
    </lineage>
</organism>
<comment type="caution">
    <text evidence="1">The sequence shown here is derived from an EMBL/GenBank/DDBJ whole genome shotgun (WGS) entry which is preliminary data.</text>
</comment>
<dbReference type="EMBL" id="JAMQBK010000073">
    <property type="protein sequence ID" value="MCM2373910.1"/>
    <property type="molecule type" value="Genomic_DNA"/>
</dbReference>
<protein>
    <submittedName>
        <fullName evidence="1">Uncharacterized protein</fullName>
    </submittedName>
</protein>
<dbReference type="Proteomes" id="UP001202961">
    <property type="component" value="Unassembled WGS sequence"/>
</dbReference>
<keyword evidence="2" id="KW-1185">Reference proteome</keyword>
<reference evidence="1 2" key="1">
    <citation type="journal article" date="2022" name="Syst. Appl. Microbiol.">
        <title>Rhodopirellula aestuarii sp. nov., a novel member of the genus Rhodopirellula isolated from brackish sediments collected in the Tagus River estuary, Portugal.</title>
        <authorList>
            <person name="Vitorino I.R."/>
            <person name="Klimek D."/>
            <person name="Calusinska M."/>
            <person name="Lobo-da-Cunha A."/>
            <person name="Vasconcelos V."/>
            <person name="Lage O.M."/>
        </authorList>
    </citation>
    <scope>NUCLEOTIDE SEQUENCE [LARGE SCALE GENOMIC DNA]</scope>
    <source>
        <strain evidence="1 2">ICT_H3.1</strain>
    </source>
</reference>
<gene>
    <name evidence="1" type="ORF">NB063_25115</name>
</gene>
<sequence>MSPFKKLAESAIAMDGETVFYVPRGVEAAKYELIGDADWHDEDESMSGAKSKGDRGRSTERTVYIELPARRIIGRGTLQEANVPVVVKEDGKDLVQLKDPVTQRWVNVKVHGVIGRDRDSMTLKCSCEIEYRAQSKR</sequence>
<evidence type="ECO:0000313" key="2">
    <source>
        <dbReference type="Proteomes" id="UP001202961"/>
    </source>
</evidence>
<proteinExistence type="predicted"/>
<accession>A0ABT0UAR9</accession>